<proteinExistence type="inferred from homology"/>
<keyword evidence="3 6" id="KW-0812">Transmembrane</keyword>
<keyword evidence="9" id="KW-1185">Reference proteome</keyword>
<reference evidence="8 9" key="1">
    <citation type="submission" date="2020-08" db="EMBL/GenBank/DDBJ databases">
        <title>Genome public.</title>
        <authorList>
            <person name="Liu C."/>
            <person name="Sun Q."/>
        </authorList>
    </citation>
    <scope>NUCLEOTIDE SEQUENCE [LARGE SCALE GENOMIC DNA]</scope>
    <source>
        <strain evidence="8 9">BX10</strain>
    </source>
</reference>
<dbReference type="InterPro" id="IPR007267">
    <property type="entry name" value="GtrA_DPMS_TM"/>
</dbReference>
<dbReference type="Proteomes" id="UP000647491">
    <property type="component" value="Unassembled WGS sequence"/>
</dbReference>
<dbReference type="Pfam" id="PF04138">
    <property type="entry name" value="GtrA_DPMS_TM"/>
    <property type="match status" value="1"/>
</dbReference>
<comment type="similarity">
    <text evidence="2">Belongs to the GtrA family.</text>
</comment>
<evidence type="ECO:0000259" key="7">
    <source>
        <dbReference type="Pfam" id="PF04138"/>
    </source>
</evidence>
<evidence type="ECO:0000256" key="2">
    <source>
        <dbReference type="ARBA" id="ARBA00009399"/>
    </source>
</evidence>
<feature type="transmembrane region" description="Helical" evidence="6">
    <location>
        <begin position="24"/>
        <end position="46"/>
    </location>
</feature>
<keyword evidence="4 6" id="KW-1133">Transmembrane helix</keyword>
<dbReference type="PANTHER" id="PTHR38459">
    <property type="entry name" value="PROPHAGE BACTOPRENOL-LINKED GLUCOSE TRANSLOCASE HOMOLOG"/>
    <property type="match status" value="1"/>
</dbReference>
<dbReference type="EMBL" id="JACRTJ010000016">
    <property type="protein sequence ID" value="MBC8599066.1"/>
    <property type="molecule type" value="Genomic_DNA"/>
</dbReference>
<keyword evidence="5 6" id="KW-0472">Membrane</keyword>
<gene>
    <name evidence="8" type="ORF">H8708_07455</name>
</gene>
<name>A0ABR7NU21_9FIRM</name>
<organism evidence="8 9">
    <name type="scientific">Enterocloster hominis</name>
    <name type="common">ex Liu et al. 2021</name>
    <dbReference type="NCBI Taxonomy" id="2763663"/>
    <lineage>
        <taxon>Bacteria</taxon>
        <taxon>Bacillati</taxon>
        <taxon>Bacillota</taxon>
        <taxon>Clostridia</taxon>
        <taxon>Lachnospirales</taxon>
        <taxon>Lachnospiraceae</taxon>
        <taxon>Enterocloster</taxon>
    </lineage>
</organism>
<evidence type="ECO:0000313" key="9">
    <source>
        <dbReference type="Proteomes" id="UP000647491"/>
    </source>
</evidence>
<dbReference type="PANTHER" id="PTHR38459:SF5">
    <property type="entry name" value="CELL WALL TEICHOIC ACID GLYCOSYLATION PROTEIN GTCA"/>
    <property type="match status" value="1"/>
</dbReference>
<protein>
    <submittedName>
        <fullName evidence="8">GtrA family protein</fullName>
    </submittedName>
</protein>
<feature type="transmembrane region" description="Helical" evidence="6">
    <location>
        <begin position="58"/>
        <end position="75"/>
    </location>
</feature>
<evidence type="ECO:0000256" key="3">
    <source>
        <dbReference type="ARBA" id="ARBA00022692"/>
    </source>
</evidence>
<comment type="caution">
    <text evidence="8">The sequence shown here is derived from an EMBL/GenBank/DDBJ whole genome shotgun (WGS) entry which is preliminary data.</text>
</comment>
<accession>A0ABR7NU21</accession>
<evidence type="ECO:0000256" key="6">
    <source>
        <dbReference type="SAM" id="Phobius"/>
    </source>
</evidence>
<evidence type="ECO:0000256" key="1">
    <source>
        <dbReference type="ARBA" id="ARBA00004141"/>
    </source>
</evidence>
<sequence length="147" mass="16461">MKHIKKESDGTAGSRNHGTVREGAAYLVFGVLTTLIDYVISNGLFYLAHMDPVPAQSIAWAAAVLFAFVTNKWWVFGSHTLEPRAVWGEFTSFVLCRIATFLFNLAAIFIMVDILKMEFFICKLAISVVVVVLNYVLSKLVIFTHKN</sequence>
<evidence type="ECO:0000256" key="4">
    <source>
        <dbReference type="ARBA" id="ARBA00022989"/>
    </source>
</evidence>
<evidence type="ECO:0000256" key="5">
    <source>
        <dbReference type="ARBA" id="ARBA00023136"/>
    </source>
</evidence>
<evidence type="ECO:0000313" key="8">
    <source>
        <dbReference type="EMBL" id="MBC8599066.1"/>
    </source>
</evidence>
<feature type="domain" description="GtrA/DPMS transmembrane" evidence="7">
    <location>
        <begin position="26"/>
        <end position="143"/>
    </location>
</feature>
<comment type="subcellular location">
    <subcellularLocation>
        <location evidence="1">Membrane</location>
        <topology evidence="1">Multi-pass membrane protein</topology>
    </subcellularLocation>
</comment>
<dbReference type="RefSeq" id="WP_158358385.1">
    <property type="nucleotide sequence ID" value="NZ_JACRTJ010000016.1"/>
</dbReference>
<dbReference type="InterPro" id="IPR051401">
    <property type="entry name" value="GtrA_CellWall_Glycosyl"/>
</dbReference>
<feature type="transmembrane region" description="Helical" evidence="6">
    <location>
        <begin position="90"/>
        <end position="112"/>
    </location>
</feature>
<feature type="transmembrane region" description="Helical" evidence="6">
    <location>
        <begin position="119"/>
        <end position="137"/>
    </location>
</feature>